<dbReference type="Pfam" id="PF00005">
    <property type="entry name" value="ABC_tran"/>
    <property type="match status" value="1"/>
</dbReference>
<evidence type="ECO:0000256" key="3">
    <source>
        <dbReference type="ARBA" id="ARBA00022741"/>
    </source>
</evidence>
<evidence type="ECO:0008006" key="12">
    <source>
        <dbReference type="Google" id="ProtNLM"/>
    </source>
</evidence>
<keyword evidence="3" id="KW-0547">Nucleotide-binding</keyword>
<dbReference type="SMART" id="SM00382">
    <property type="entry name" value="AAA"/>
    <property type="match status" value="1"/>
</dbReference>
<keyword evidence="6 7" id="KW-0472">Membrane</keyword>
<evidence type="ECO:0000259" key="9">
    <source>
        <dbReference type="PROSITE" id="PS50929"/>
    </source>
</evidence>
<sequence length="604" mass="69010">MVMDSSFTLTAIFHKENRILLQRTIKLILKIKPGLLAICFSLKMIPSIMPSLQIYLTALIVDRIISVLNHNYELISVIHLLLVQLGLQLLSYMLNALERLLRKQISIHRNFKVNEIIGLKTSKIPLEYFEQNEYYDKVDKVSNGNRGLEIADSAFELITSCVAFSSFFYILINFHWSILLVMIIIAAPTLFTYFRIGKLSYELVMQQTQDIRKANYLYYLLKAKETSKEVRLYDLQNYFIEKWKKAFWINATDQYKLEKKTSLAMFGNDSLNAITNVIFLIFLLYIASKGLLTLGQYLALSVALNSITASVKMIIINFTRMNENALYTKELFEFIDLQEESASTYADRHNNQLLGKELAVENLSFKYPNKDKLVLKNISFKVHAGEKIAIVGENGAGKSTLVNCILGLYQSIDGRVLYDGVDLKDASPKFVREKTSAVFQDFVKYHLSLRENVGIGDVKTEMDDISVKRALSISGLSKITEQLPYKLNTPLGYSFENSYELSIGQWQRIALARAFFREAELIVLDEPTASMDPLSEAAFFEHFHSVSENKTTFIISHRLGSCRNADKILVLKAGELIEIGKHEELMSLNGEYAKMFYAQSKSYN</sequence>
<feature type="transmembrane region" description="Helical" evidence="7">
    <location>
        <begin position="294"/>
        <end position="315"/>
    </location>
</feature>
<dbReference type="Gene3D" id="1.20.1560.10">
    <property type="entry name" value="ABC transporter type 1, transmembrane domain"/>
    <property type="match status" value="1"/>
</dbReference>
<dbReference type="PROSITE" id="PS50893">
    <property type="entry name" value="ABC_TRANSPORTER_2"/>
    <property type="match status" value="1"/>
</dbReference>
<feature type="transmembrane region" description="Helical" evidence="7">
    <location>
        <begin position="270"/>
        <end position="288"/>
    </location>
</feature>
<dbReference type="CDD" id="cd03228">
    <property type="entry name" value="ABCC_MRP_Like"/>
    <property type="match status" value="1"/>
</dbReference>
<dbReference type="PANTHER" id="PTHR24221:SF646">
    <property type="entry name" value="HAEMOLYSIN SECRETION ATP-BINDING PROTEIN"/>
    <property type="match status" value="1"/>
</dbReference>
<evidence type="ECO:0000259" key="8">
    <source>
        <dbReference type="PROSITE" id="PS50893"/>
    </source>
</evidence>
<dbReference type="GO" id="GO:0034040">
    <property type="term" value="F:ATPase-coupled lipid transmembrane transporter activity"/>
    <property type="evidence" value="ECO:0007669"/>
    <property type="project" value="TreeGrafter"/>
</dbReference>
<dbReference type="InterPro" id="IPR011527">
    <property type="entry name" value="ABC1_TM_dom"/>
</dbReference>
<feature type="domain" description="ABC transmembrane type-1" evidence="9">
    <location>
        <begin position="47"/>
        <end position="323"/>
    </location>
</feature>
<reference evidence="10 11" key="1">
    <citation type="submission" date="2018-03" db="EMBL/GenBank/DDBJ databases">
        <title>Genome sequence of Paenibacillus elgii strain AC13 an antimicrobial compound producing bacteria.</title>
        <authorList>
            <person name="Kurokawa A.S."/>
            <person name="Araujo J.F."/>
            <person name="Costa R.A."/>
            <person name="Ortega D.B."/>
            <person name="Pires A.S."/>
            <person name="Pappas G.J.Jr."/>
            <person name="Franco O.L."/>
            <person name="Barreto C."/>
            <person name="Magalhaes B.S."/>
            <person name="Kruger R.H."/>
        </authorList>
    </citation>
    <scope>NUCLEOTIDE SEQUENCE [LARGE SCALE GENOMIC DNA]</scope>
    <source>
        <strain evidence="10 11">AC13</strain>
    </source>
</reference>
<dbReference type="PANTHER" id="PTHR24221">
    <property type="entry name" value="ATP-BINDING CASSETTE SUB-FAMILY B"/>
    <property type="match status" value="1"/>
</dbReference>
<evidence type="ECO:0000256" key="5">
    <source>
        <dbReference type="ARBA" id="ARBA00022989"/>
    </source>
</evidence>
<dbReference type="InterPro" id="IPR003439">
    <property type="entry name" value="ABC_transporter-like_ATP-bd"/>
</dbReference>
<dbReference type="InterPro" id="IPR027417">
    <property type="entry name" value="P-loop_NTPase"/>
</dbReference>
<dbReference type="SUPFAM" id="SSF52540">
    <property type="entry name" value="P-loop containing nucleoside triphosphate hydrolases"/>
    <property type="match status" value="1"/>
</dbReference>
<dbReference type="AlphaFoldDB" id="A0A2T6FSP9"/>
<evidence type="ECO:0000256" key="7">
    <source>
        <dbReference type="SAM" id="Phobius"/>
    </source>
</evidence>
<gene>
    <name evidence="10" type="ORF">C8Z91_34250</name>
</gene>
<dbReference type="Proteomes" id="UP000244184">
    <property type="component" value="Unassembled WGS sequence"/>
</dbReference>
<dbReference type="GO" id="GO:0016887">
    <property type="term" value="F:ATP hydrolysis activity"/>
    <property type="evidence" value="ECO:0007669"/>
    <property type="project" value="InterPro"/>
</dbReference>
<keyword evidence="2 7" id="KW-0812">Transmembrane</keyword>
<keyword evidence="4" id="KW-0067">ATP-binding</keyword>
<dbReference type="InterPro" id="IPR039421">
    <property type="entry name" value="Type_1_exporter"/>
</dbReference>
<dbReference type="InterPro" id="IPR036640">
    <property type="entry name" value="ABC1_TM_sf"/>
</dbReference>
<dbReference type="PROSITE" id="PS50929">
    <property type="entry name" value="ABC_TM1F"/>
    <property type="match status" value="1"/>
</dbReference>
<evidence type="ECO:0000256" key="6">
    <source>
        <dbReference type="ARBA" id="ARBA00023136"/>
    </source>
</evidence>
<comment type="caution">
    <text evidence="10">The sequence shown here is derived from an EMBL/GenBank/DDBJ whole genome shotgun (WGS) entry which is preliminary data.</text>
</comment>
<organism evidence="10 11">
    <name type="scientific">Paenibacillus elgii</name>
    <dbReference type="NCBI Taxonomy" id="189691"/>
    <lineage>
        <taxon>Bacteria</taxon>
        <taxon>Bacillati</taxon>
        <taxon>Bacillota</taxon>
        <taxon>Bacilli</taxon>
        <taxon>Bacillales</taxon>
        <taxon>Paenibacillaceae</taxon>
        <taxon>Paenibacillus</taxon>
    </lineage>
</organism>
<proteinExistence type="predicted"/>
<keyword evidence="5 7" id="KW-1133">Transmembrane helix</keyword>
<evidence type="ECO:0000313" key="11">
    <source>
        <dbReference type="Proteomes" id="UP000244184"/>
    </source>
</evidence>
<dbReference type="Gene3D" id="3.40.50.300">
    <property type="entry name" value="P-loop containing nucleotide triphosphate hydrolases"/>
    <property type="match status" value="1"/>
</dbReference>
<evidence type="ECO:0000313" key="10">
    <source>
        <dbReference type="EMBL" id="PUA34931.1"/>
    </source>
</evidence>
<dbReference type="SUPFAM" id="SSF90123">
    <property type="entry name" value="ABC transporter transmembrane region"/>
    <property type="match status" value="1"/>
</dbReference>
<dbReference type="InterPro" id="IPR003593">
    <property type="entry name" value="AAA+_ATPase"/>
</dbReference>
<dbReference type="GO" id="GO:0005524">
    <property type="term" value="F:ATP binding"/>
    <property type="evidence" value="ECO:0007669"/>
    <property type="project" value="UniProtKB-KW"/>
</dbReference>
<dbReference type="EMBL" id="PYHP01000099">
    <property type="protein sequence ID" value="PUA34931.1"/>
    <property type="molecule type" value="Genomic_DNA"/>
</dbReference>
<comment type="subcellular location">
    <subcellularLocation>
        <location evidence="1">Cell membrane</location>
        <topology evidence="1">Multi-pass membrane protein</topology>
    </subcellularLocation>
</comment>
<dbReference type="GO" id="GO:0140359">
    <property type="term" value="F:ABC-type transporter activity"/>
    <property type="evidence" value="ECO:0007669"/>
    <property type="project" value="InterPro"/>
</dbReference>
<name>A0A2T6FSP9_9BACL</name>
<evidence type="ECO:0000256" key="1">
    <source>
        <dbReference type="ARBA" id="ARBA00004651"/>
    </source>
</evidence>
<protein>
    <recommendedName>
        <fullName evidence="12">ABC transporter ATP-binding protein</fullName>
    </recommendedName>
</protein>
<accession>A0A2T6FSP9</accession>
<feature type="domain" description="ABC transporter" evidence="8">
    <location>
        <begin position="358"/>
        <end position="598"/>
    </location>
</feature>
<evidence type="ECO:0000256" key="4">
    <source>
        <dbReference type="ARBA" id="ARBA00022840"/>
    </source>
</evidence>
<feature type="transmembrane region" description="Helical" evidence="7">
    <location>
        <begin position="178"/>
        <end position="196"/>
    </location>
</feature>
<dbReference type="GO" id="GO:0005886">
    <property type="term" value="C:plasma membrane"/>
    <property type="evidence" value="ECO:0007669"/>
    <property type="project" value="UniProtKB-SubCell"/>
</dbReference>
<evidence type="ECO:0000256" key="2">
    <source>
        <dbReference type="ARBA" id="ARBA00022692"/>
    </source>
</evidence>